<evidence type="ECO:0000256" key="5">
    <source>
        <dbReference type="SAM" id="Phobius"/>
    </source>
</evidence>
<feature type="transmembrane region" description="Helical" evidence="5">
    <location>
        <begin position="105"/>
        <end position="127"/>
    </location>
</feature>
<feature type="transmembrane region" description="Helical" evidence="5">
    <location>
        <begin position="282"/>
        <end position="305"/>
    </location>
</feature>
<evidence type="ECO:0000313" key="7">
    <source>
        <dbReference type="EMBL" id="CAK0864012.1"/>
    </source>
</evidence>
<feature type="transmembrane region" description="Helical" evidence="5">
    <location>
        <begin position="255"/>
        <end position="276"/>
    </location>
</feature>
<dbReference type="EMBL" id="CAUYUJ010016323">
    <property type="protein sequence ID" value="CAK0864012.1"/>
    <property type="molecule type" value="Genomic_DNA"/>
</dbReference>
<feature type="non-terminal residue" evidence="7">
    <location>
        <position position="388"/>
    </location>
</feature>
<comment type="subcellular location">
    <subcellularLocation>
        <location evidence="1">Membrane</location>
        <topology evidence="1">Multi-pass membrane protein</topology>
    </subcellularLocation>
</comment>
<keyword evidence="3 5" id="KW-1133">Transmembrane helix</keyword>
<keyword evidence="2 5" id="KW-0812">Transmembrane</keyword>
<evidence type="ECO:0000256" key="4">
    <source>
        <dbReference type="ARBA" id="ARBA00023136"/>
    </source>
</evidence>
<accession>A0ABN9UV96</accession>
<sequence>MARARSAASGLGGRAPTAPYEFLAHCCPLPAVSCDGAARRRPVCGAVRFELRGAGRGPRATAGARAHGGRLGKRCAAASRPPCQLGGVQVMMWKHFFVAYKRRRILTAAWPALVYSGIAAFMIQLFSDRADGDRQDMPFTGALVLALVVPMHLVIAISGAFNCAVIEIVSEKESKMKVVQELYGLSQLLYWASWALYFFCVSLVCIAVICVNLSVLGHLISSQFFVVLMLLAAYMQSFSLAAIASVFFEKKQTAGTAAGLVNLLLMFLGLGAQGLLRGRSRLVWYAAGLLPTVNVFSGLAALMWLEVAYHCDDAGCYRGLGPRTLWQDRLCLRPRPPELCEEHAALEISAPVHVHDGLGRRPLRVPRLVAGQRLAGRVRRRQAPALLG</sequence>
<protein>
    <recommendedName>
        <fullName evidence="6">ABC-2 type transporter transmembrane domain-containing protein</fullName>
    </recommendedName>
</protein>
<dbReference type="PANTHER" id="PTHR19229">
    <property type="entry name" value="ATP-BINDING CASSETTE TRANSPORTER SUBFAMILY A ABCA"/>
    <property type="match status" value="1"/>
</dbReference>
<evidence type="ECO:0000313" key="8">
    <source>
        <dbReference type="Proteomes" id="UP001189429"/>
    </source>
</evidence>
<dbReference type="Proteomes" id="UP001189429">
    <property type="component" value="Unassembled WGS sequence"/>
</dbReference>
<evidence type="ECO:0000256" key="3">
    <source>
        <dbReference type="ARBA" id="ARBA00022989"/>
    </source>
</evidence>
<gene>
    <name evidence="7" type="ORF">PCOR1329_LOCUS52007</name>
</gene>
<name>A0ABN9UV96_9DINO</name>
<organism evidence="7 8">
    <name type="scientific">Prorocentrum cordatum</name>
    <dbReference type="NCBI Taxonomy" id="2364126"/>
    <lineage>
        <taxon>Eukaryota</taxon>
        <taxon>Sar</taxon>
        <taxon>Alveolata</taxon>
        <taxon>Dinophyceae</taxon>
        <taxon>Prorocentrales</taxon>
        <taxon>Prorocentraceae</taxon>
        <taxon>Prorocentrum</taxon>
    </lineage>
</organism>
<evidence type="ECO:0000259" key="6">
    <source>
        <dbReference type="Pfam" id="PF12698"/>
    </source>
</evidence>
<reference evidence="7" key="1">
    <citation type="submission" date="2023-10" db="EMBL/GenBank/DDBJ databases">
        <authorList>
            <person name="Chen Y."/>
            <person name="Shah S."/>
            <person name="Dougan E. K."/>
            <person name="Thang M."/>
            <person name="Chan C."/>
        </authorList>
    </citation>
    <scope>NUCLEOTIDE SEQUENCE [LARGE SCALE GENOMIC DNA]</scope>
</reference>
<dbReference type="PANTHER" id="PTHR19229:SF250">
    <property type="entry name" value="ABC TRANSPORTER DOMAIN-CONTAINING PROTEIN-RELATED"/>
    <property type="match status" value="1"/>
</dbReference>
<keyword evidence="8" id="KW-1185">Reference proteome</keyword>
<feature type="transmembrane region" description="Helical" evidence="5">
    <location>
        <begin position="222"/>
        <end position="248"/>
    </location>
</feature>
<feature type="transmembrane region" description="Helical" evidence="5">
    <location>
        <begin position="188"/>
        <end position="216"/>
    </location>
</feature>
<keyword evidence="4 5" id="KW-0472">Membrane</keyword>
<dbReference type="InterPro" id="IPR013525">
    <property type="entry name" value="ABC2_TM"/>
</dbReference>
<feature type="domain" description="ABC-2 type transporter transmembrane" evidence="6">
    <location>
        <begin position="147"/>
        <end position="302"/>
    </location>
</feature>
<comment type="caution">
    <text evidence="7">The sequence shown here is derived from an EMBL/GenBank/DDBJ whole genome shotgun (WGS) entry which is preliminary data.</text>
</comment>
<dbReference type="Pfam" id="PF12698">
    <property type="entry name" value="ABC2_membrane_3"/>
    <property type="match status" value="1"/>
</dbReference>
<feature type="transmembrane region" description="Helical" evidence="5">
    <location>
        <begin position="139"/>
        <end position="168"/>
    </location>
</feature>
<dbReference type="InterPro" id="IPR026082">
    <property type="entry name" value="ABCA"/>
</dbReference>
<proteinExistence type="predicted"/>
<evidence type="ECO:0000256" key="1">
    <source>
        <dbReference type="ARBA" id="ARBA00004141"/>
    </source>
</evidence>
<evidence type="ECO:0000256" key="2">
    <source>
        <dbReference type="ARBA" id="ARBA00022692"/>
    </source>
</evidence>